<dbReference type="Pfam" id="PF00990">
    <property type="entry name" value="GGDEF"/>
    <property type="match status" value="1"/>
</dbReference>
<dbReference type="Proteomes" id="UP001232156">
    <property type="component" value="Unassembled WGS sequence"/>
</dbReference>
<dbReference type="GO" id="GO:0052621">
    <property type="term" value="F:diguanylate cyclase activity"/>
    <property type="evidence" value="ECO:0007669"/>
    <property type="project" value="UniProtKB-EC"/>
</dbReference>
<dbReference type="InterPro" id="IPR043128">
    <property type="entry name" value="Rev_trsase/Diguanyl_cyclase"/>
</dbReference>
<dbReference type="EMBL" id="JAUZQE010000009">
    <property type="protein sequence ID" value="MDR4125443.1"/>
    <property type="molecule type" value="Genomic_DNA"/>
</dbReference>
<sequence>MRCGARTLTSPDDARCVAEKLVRTLSRPFEIDDITARISASVGAAVFPDDGSDPATLVARADAAMYEAKRRRYERVRQGQAE</sequence>
<evidence type="ECO:0000259" key="1">
    <source>
        <dbReference type="PROSITE" id="PS50887"/>
    </source>
</evidence>
<keyword evidence="3" id="KW-1185">Reference proteome</keyword>
<gene>
    <name evidence="2" type="ORF">Q8947_05545</name>
</gene>
<dbReference type="InterPro" id="IPR000160">
    <property type="entry name" value="GGDEF_dom"/>
</dbReference>
<dbReference type="InterPro" id="IPR052163">
    <property type="entry name" value="DGC-Regulatory_Protein"/>
</dbReference>
<organism evidence="2 3">
    <name type="scientific">Yanghanlia caeni</name>
    <dbReference type="NCBI Taxonomy" id="3064283"/>
    <lineage>
        <taxon>Bacteria</taxon>
        <taxon>Pseudomonadati</taxon>
        <taxon>Pseudomonadota</taxon>
        <taxon>Betaproteobacteria</taxon>
        <taxon>Burkholderiales</taxon>
        <taxon>Alcaligenaceae</taxon>
        <taxon>Yanghanlia</taxon>
    </lineage>
</organism>
<keyword evidence="2" id="KW-0548">Nucleotidyltransferase</keyword>
<evidence type="ECO:0000313" key="2">
    <source>
        <dbReference type="EMBL" id="MDR4125443.1"/>
    </source>
</evidence>
<dbReference type="RefSeq" id="WP_347286686.1">
    <property type="nucleotide sequence ID" value="NZ_JAUZQE010000009.1"/>
</dbReference>
<comment type="caution">
    <text evidence="2">The sequence shown here is derived from an EMBL/GenBank/DDBJ whole genome shotgun (WGS) entry which is preliminary data.</text>
</comment>
<keyword evidence="2" id="KW-0808">Transferase</keyword>
<accession>A0ABU1D4T7</accession>
<dbReference type="Gene3D" id="3.30.70.270">
    <property type="match status" value="1"/>
</dbReference>
<proteinExistence type="predicted"/>
<evidence type="ECO:0000313" key="3">
    <source>
        <dbReference type="Proteomes" id="UP001232156"/>
    </source>
</evidence>
<reference evidence="2 3" key="1">
    <citation type="submission" date="2023-08" db="EMBL/GenBank/DDBJ databases">
        <title>Alcaligenaceae gen. nov., a novel taxon isolated from the sludge of Yixing Pesticide Factory.</title>
        <authorList>
            <person name="Ruan L."/>
        </authorList>
    </citation>
    <scope>NUCLEOTIDE SEQUENCE [LARGE SCALE GENOMIC DNA]</scope>
    <source>
        <strain evidence="2 3">LG-2</strain>
    </source>
</reference>
<dbReference type="PANTHER" id="PTHR46663:SF2">
    <property type="entry name" value="GGDEF DOMAIN-CONTAINING PROTEIN"/>
    <property type="match status" value="1"/>
</dbReference>
<dbReference type="PROSITE" id="PS50887">
    <property type="entry name" value="GGDEF"/>
    <property type="match status" value="1"/>
</dbReference>
<dbReference type="PANTHER" id="PTHR46663">
    <property type="entry name" value="DIGUANYLATE CYCLASE DGCT-RELATED"/>
    <property type="match status" value="1"/>
</dbReference>
<name>A0ABU1D4T7_9BURK</name>
<protein>
    <submittedName>
        <fullName evidence="2">Diguanylate cyclase</fullName>
        <ecNumber evidence="2">2.7.7.65</ecNumber>
    </submittedName>
</protein>
<dbReference type="EC" id="2.7.7.65" evidence="2"/>
<dbReference type="InterPro" id="IPR029787">
    <property type="entry name" value="Nucleotide_cyclase"/>
</dbReference>
<dbReference type="SUPFAM" id="SSF55073">
    <property type="entry name" value="Nucleotide cyclase"/>
    <property type="match status" value="1"/>
</dbReference>
<feature type="domain" description="GGDEF" evidence="1">
    <location>
        <begin position="1"/>
        <end position="82"/>
    </location>
</feature>